<dbReference type="InterPro" id="IPR049445">
    <property type="entry name" value="TetR_SbtR-like_C"/>
</dbReference>
<dbReference type="STRING" id="83449.BON30_42430"/>
<dbReference type="Pfam" id="PF00440">
    <property type="entry name" value="TetR_N"/>
    <property type="match status" value="1"/>
</dbReference>
<comment type="caution">
    <text evidence="6">The sequence shown here is derived from an EMBL/GenBank/DDBJ whole genome shotgun (WGS) entry which is preliminary data.</text>
</comment>
<dbReference type="InterPro" id="IPR050109">
    <property type="entry name" value="HTH-type_TetR-like_transc_reg"/>
</dbReference>
<dbReference type="EMBL" id="MPIN01000017">
    <property type="protein sequence ID" value="OJH34811.1"/>
    <property type="molecule type" value="Genomic_DNA"/>
</dbReference>
<dbReference type="PANTHER" id="PTHR30055">
    <property type="entry name" value="HTH-TYPE TRANSCRIPTIONAL REGULATOR RUTR"/>
    <property type="match status" value="1"/>
</dbReference>
<protein>
    <recommendedName>
        <fullName evidence="5">HTH tetR-type domain-containing protein</fullName>
    </recommendedName>
</protein>
<dbReference type="OrthoDB" id="9795011at2"/>
<reference evidence="7" key="1">
    <citation type="submission" date="2016-11" db="EMBL/GenBank/DDBJ databases">
        <authorList>
            <person name="Shukria A."/>
            <person name="Stevens D.C."/>
        </authorList>
    </citation>
    <scope>NUCLEOTIDE SEQUENCE [LARGE SCALE GENOMIC DNA]</scope>
    <source>
        <strain evidence="7">Cbfe23</strain>
    </source>
</reference>
<dbReference type="AlphaFoldDB" id="A0A1L9AXS5"/>
<organism evidence="6 7">
    <name type="scientific">Cystobacter ferrugineus</name>
    <dbReference type="NCBI Taxonomy" id="83449"/>
    <lineage>
        <taxon>Bacteria</taxon>
        <taxon>Pseudomonadati</taxon>
        <taxon>Myxococcota</taxon>
        <taxon>Myxococcia</taxon>
        <taxon>Myxococcales</taxon>
        <taxon>Cystobacterineae</taxon>
        <taxon>Archangiaceae</taxon>
        <taxon>Cystobacter</taxon>
    </lineage>
</organism>
<dbReference type="Gene3D" id="1.10.357.10">
    <property type="entry name" value="Tetracycline Repressor, domain 2"/>
    <property type="match status" value="1"/>
</dbReference>
<dbReference type="PROSITE" id="PS50977">
    <property type="entry name" value="HTH_TETR_2"/>
    <property type="match status" value="1"/>
</dbReference>
<keyword evidence="2 4" id="KW-0238">DNA-binding</keyword>
<dbReference type="SUPFAM" id="SSF46689">
    <property type="entry name" value="Homeodomain-like"/>
    <property type="match status" value="1"/>
</dbReference>
<name>A0A1L9AXS5_9BACT</name>
<evidence type="ECO:0000256" key="4">
    <source>
        <dbReference type="PROSITE-ProRule" id="PRU00335"/>
    </source>
</evidence>
<gene>
    <name evidence="6" type="ORF">BON30_42430</name>
</gene>
<dbReference type="Proteomes" id="UP000182229">
    <property type="component" value="Unassembled WGS sequence"/>
</dbReference>
<dbReference type="PANTHER" id="PTHR30055:SF234">
    <property type="entry name" value="HTH-TYPE TRANSCRIPTIONAL REGULATOR BETI"/>
    <property type="match status" value="1"/>
</dbReference>
<keyword evidence="3" id="KW-0804">Transcription</keyword>
<keyword evidence="7" id="KW-1185">Reference proteome</keyword>
<reference evidence="6 7" key="2">
    <citation type="submission" date="2016-12" db="EMBL/GenBank/DDBJ databases">
        <title>Draft Genome Sequence of Cystobacter ferrugineus Strain Cbfe23.</title>
        <authorList>
            <person name="Akbar S."/>
            <person name="Dowd S.E."/>
            <person name="Stevens D.C."/>
        </authorList>
    </citation>
    <scope>NUCLEOTIDE SEQUENCE [LARGE SCALE GENOMIC DNA]</scope>
    <source>
        <strain evidence="6 7">Cbfe23</strain>
    </source>
</reference>
<evidence type="ECO:0000256" key="2">
    <source>
        <dbReference type="ARBA" id="ARBA00023125"/>
    </source>
</evidence>
<dbReference type="InterPro" id="IPR009057">
    <property type="entry name" value="Homeodomain-like_sf"/>
</dbReference>
<keyword evidence="1" id="KW-0805">Transcription regulation</keyword>
<evidence type="ECO:0000256" key="3">
    <source>
        <dbReference type="ARBA" id="ARBA00023163"/>
    </source>
</evidence>
<dbReference type="InterPro" id="IPR001647">
    <property type="entry name" value="HTH_TetR"/>
</dbReference>
<dbReference type="GO" id="GO:0000976">
    <property type="term" value="F:transcription cis-regulatory region binding"/>
    <property type="evidence" value="ECO:0007669"/>
    <property type="project" value="TreeGrafter"/>
</dbReference>
<evidence type="ECO:0000313" key="6">
    <source>
        <dbReference type="EMBL" id="OJH34811.1"/>
    </source>
</evidence>
<dbReference type="InterPro" id="IPR036271">
    <property type="entry name" value="Tet_transcr_reg_TetR-rel_C_sf"/>
</dbReference>
<evidence type="ECO:0000259" key="5">
    <source>
        <dbReference type="PROSITE" id="PS50977"/>
    </source>
</evidence>
<proteinExistence type="predicted"/>
<evidence type="ECO:0000313" key="7">
    <source>
        <dbReference type="Proteomes" id="UP000182229"/>
    </source>
</evidence>
<dbReference type="SUPFAM" id="SSF48498">
    <property type="entry name" value="Tetracyclin repressor-like, C-terminal domain"/>
    <property type="match status" value="1"/>
</dbReference>
<feature type="DNA-binding region" description="H-T-H motif" evidence="4">
    <location>
        <begin position="30"/>
        <end position="49"/>
    </location>
</feature>
<accession>A0A1L9AXS5</accession>
<evidence type="ECO:0000256" key="1">
    <source>
        <dbReference type="ARBA" id="ARBA00023015"/>
    </source>
</evidence>
<dbReference type="Pfam" id="PF21597">
    <property type="entry name" value="TetR_C_43"/>
    <property type="match status" value="1"/>
</dbReference>
<sequence length="175" mass="19090">MASKRSDAKQNREHLLAVARAMARNGEVPSFNELAKKAEVGVGTVYRHFADQQALLAGLVEEQLEDFRALIEHAVANEDASAALEELFRGAVELVVHRPLVAKVLAQSKDEFRATEAKVEAVVARAKKAKVLRADVGVSDFRRLVCGIELAARVGPQPREAAQRYVEIVLAGLLL</sequence>
<dbReference type="RefSeq" id="WP_071904292.1">
    <property type="nucleotide sequence ID" value="NZ_MPIN01000017.1"/>
</dbReference>
<feature type="domain" description="HTH tetR-type" evidence="5">
    <location>
        <begin position="9"/>
        <end position="67"/>
    </location>
</feature>
<dbReference type="GO" id="GO:0003700">
    <property type="term" value="F:DNA-binding transcription factor activity"/>
    <property type="evidence" value="ECO:0007669"/>
    <property type="project" value="TreeGrafter"/>
</dbReference>